<dbReference type="InterPro" id="IPR024473">
    <property type="entry name" value="Transposases_IS4_N"/>
</dbReference>
<sequence length="104" mass="12053">MTGTFFYAPFSGSWHYQHYRPEQVQTLADLLPPDLIQQAFSLTDTVTLRKRKLPLESMVWLVIGMAIYNNRPLSQIVNLMDIVDRTGRPFTAPSSVIQRRKNTR</sequence>
<evidence type="ECO:0000259" key="1">
    <source>
        <dbReference type="Pfam" id="PF13006"/>
    </source>
</evidence>
<proteinExistence type="predicted"/>
<reference evidence="2 3" key="1">
    <citation type="submission" date="2018-06" db="EMBL/GenBank/DDBJ databases">
        <authorList>
            <consortium name="Pathogen Informatics"/>
            <person name="Doyle S."/>
        </authorList>
    </citation>
    <scope>NUCLEOTIDE SEQUENCE [LARGE SCALE GENOMIC DNA]</scope>
    <source>
        <strain evidence="2 3">NCTC12961</strain>
    </source>
</reference>
<evidence type="ECO:0000313" key="3">
    <source>
        <dbReference type="Proteomes" id="UP000248897"/>
    </source>
</evidence>
<gene>
    <name evidence="2" type="ORF">NCTC12961_04122</name>
</gene>
<protein>
    <submittedName>
        <fullName evidence="2">Insertion element 4 transposase N-terminal</fullName>
    </submittedName>
</protein>
<organism evidence="2 3">
    <name type="scientific">Serratia plymuthica</name>
    <dbReference type="NCBI Taxonomy" id="82996"/>
    <lineage>
        <taxon>Bacteria</taxon>
        <taxon>Pseudomonadati</taxon>
        <taxon>Pseudomonadota</taxon>
        <taxon>Gammaproteobacteria</taxon>
        <taxon>Enterobacterales</taxon>
        <taxon>Yersiniaceae</taxon>
        <taxon>Serratia</taxon>
    </lineage>
</organism>
<feature type="domain" description="Transposase IS4 N-terminal" evidence="1">
    <location>
        <begin position="21"/>
        <end position="101"/>
    </location>
</feature>
<accession>A0A2X4UYG6</accession>
<dbReference type="AlphaFoldDB" id="A0A2X4UYG6"/>
<dbReference type="EMBL" id="LS483469">
    <property type="protein sequence ID" value="SQI43871.1"/>
    <property type="molecule type" value="Genomic_DNA"/>
</dbReference>
<dbReference type="Proteomes" id="UP000248897">
    <property type="component" value="Chromosome 1"/>
</dbReference>
<evidence type="ECO:0000313" key="2">
    <source>
        <dbReference type="EMBL" id="SQI43871.1"/>
    </source>
</evidence>
<name>A0A2X4UYG6_SERPL</name>
<dbReference type="Pfam" id="PF13006">
    <property type="entry name" value="Nterm_IS4"/>
    <property type="match status" value="1"/>
</dbReference>